<keyword evidence="5" id="KW-0408">Iron</keyword>
<evidence type="ECO:0000256" key="5">
    <source>
        <dbReference type="ARBA" id="ARBA00023004"/>
    </source>
</evidence>
<feature type="non-terminal residue" evidence="9">
    <location>
        <position position="91"/>
    </location>
</feature>
<evidence type="ECO:0000256" key="3">
    <source>
        <dbReference type="ARBA" id="ARBA00022763"/>
    </source>
</evidence>
<evidence type="ECO:0000256" key="7">
    <source>
        <dbReference type="ARBA" id="ARBA00023204"/>
    </source>
</evidence>
<keyword evidence="4" id="KW-0378">Hydrolase</keyword>
<evidence type="ECO:0000256" key="6">
    <source>
        <dbReference type="ARBA" id="ARBA00023014"/>
    </source>
</evidence>
<dbReference type="SUPFAM" id="SSF52141">
    <property type="entry name" value="Uracil-DNA glycosylase-like"/>
    <property type="match status" value="1"/>
</dbReference>
<organism evidence="9">
    <name type="scientific">marine sediment metagenome</name>
    <dbReference type="NCBI Taxonomy" id="412755"/>
    <lineage>
        <taxon>unclassified sequences</taxon>
        <taxon>metagenomes</taxon>
        <taxon>ecological metagenomes</taxon>
    </lineage>
</organism>
<evidence type="ECO:0000256" key="2">
    <source>
        <dbReference type="ARBA" id="ARBA00022723"/>
    </source>
</evidence>
<evidence type="ECO:0000313" key="9">
    <source>
        <dbReference type="EMBL" id="KKM73699.1"/>
    </source>
</evidence>
<dbReference type="InterPro" id="IPR005122">
    <property type="entry name" value="Uracil-DNA_glycosylase-like"/>
</dbReference>
<reference evidence="9" key="1">
    <citation type="journal article" date="2015" name="Nature">
        <title>Complex archaea that bridge the gap between prokaryotes and eukaryotes.</title>
        <authorList>
            <person name="Spang A."/>
            <person name="Saw J.H."/>
            <person name="Jorgensen S.L."/>
            <person name="Zaremba-Niedzwiedzka K."/>
            <person name="Martijn J."/>
            <person name="Lind A.E."/>
            <person name="van Eijk R."/>
            <person name="Schleper C."/>
            <person name="Guy L."/>
            <person name="Ettema T.J."/>
        </authorList>
    </citation>
    <scope>NUCLEOTIDE SEQUENCE</scope>
</reference>
<dbReference type="GO" id="GO:0006281">
    <property type="term" value="P:DNA repair"/>
    <property type="evidence" value="ECO:0007669"/>
    <property type="project" value="UniProtKB-KW"/>
</dbReference>
<keyword evidence="3" id="KW-0227">DNA damage</keyword>
<dbReference type="PANTHER" id="PTHR33693:SF1">
    <property type="entry name" value="TYPE-4 URACIL-DNA GLYCOSYLASE"/>
    <property type="match status" value="1"/>
</dbReference>
<dbReference type="GO" id="GO:0046872">
    <property type="term" value="F:metal ion binding"/>
    <property type="evidence" value="ECO:0007669"/>
    <property type="project" value="UniProtKB-KW"/>
</dbReference>
<proteinExistence type="predicted"/>
<keyword evidence="2" id="KW-0479">Metal-binding</keyword>
<gene>
    <name evidence="9" type="ORF">LCGC14_1407920</name>
</gene>
<keyword evidence="6" id="KW-0411">Iron-sulfur</keyword>
<comment type="caution">
    <text evidence="9">The sequence shown here is derived from an EMBL/GenBank/DDBJ whole genome shotgun (WGS) entry which is preliminary data.</text>
</comment>
<evidence type="ECO:0000256" key="4">
    <source>
        <dbReference type="ARBA" id="ARBA00022801"/>
    </source>
</evidence>
<dbReference type="InterPro" id="IPR036895">
    <property type="entry name" value="Uracil-DNA_glycosylase-like_sf"/>
</dbReference>
<protein>
    <recommendedName>
        <fullName evidence="8">Uracil-DNA glycosylase-like domain-containing protein</fullName>
    </recommendedName>
</protein>
<feature type="domain" description="Uracil-DNA glycosylase-like" evidence="8">
    <location>
        <begin position="5"/>
        <end position="69"/>
    </location>
</feature>
<dbReference type="InterPro" id="IPR051536">
    <property type="entry name" value="UDG_Type-4/5"/>
</dbReference>
<dbReference type="Pfam" id="PF03167">
    <property type="entry name" value="UDG"/>
    <property type="match status" value="1"/>
</dbReference>
<accession>A0A0F9JV48</accession>
<keyword evidence="1" id="KW-0004">4Fe-4S</keyword>
<dbReference type="AlphaFoldDB" id="A0A0F9JV48"/>
<sequence>MRQIPGDGHKNCFIAFVGEAPGAGEDRVGKPFVGPAGKLFTELLTETGIIRTQCYITNVIKERPPNNDEKVFIDISKKTPIVTDRYIEYEQ</sequence>
<dbReference type="EMBL" id="LAZR01009260">
    <property type="protein sequence ID" value="KKM73699.1"/>
    <property type="molecule type" value="Genomic_DNA"/>
</dbReference>
<dbReference type="Gene3D" id="3.40.470.10">
    <property type="entry name" value="Uracil-DNA glycosylase-like domain"/>
    <property type="match status" value="1"/>
</dbReference>
<dbReference type="GO" id="GO:0097506">
    <property type="term" value="F:deaminated base DNA N-glycosylase activity"/>
    <property type="evidence" value="ECO:0007669"/>
    <property type="project" value="UniProtKB-ARBA"/>
</dbReference>
<dbReference type="PANTHER" id="PTHR33693">
    <property type="entry name" value="TYPE-5 URACIL-DNA GLYCOSYLASE"/>
    <property type="match status" value="1"/>
</dbReference>
<evidence type="ECO:0000259" key="8">
    <source>
        <dbReference type="Pfam" id="PF03167"/>
    </source>
</evidence>
<keyword evidence="7" id="KW-0234">DNA repair</keyword>
<name>A0A0F9JV48_9ZZZZ</name>
<evidence type="ECO:0000256" key="1">
    <source>
        <dbReference type="ARBA" id="ARBA00022485"/>
    </source>
</evidence>
<dbReference type="GO" id="GO:0051539">
    <property type="term" value="F:4 iron, 4 sulfur cluster binding"/>
    <property type="evidence" value="ECO:0007669"/>
    <property type="project" value="UniProtKB-KW"/>
</dbReference>